<dbReference type="SMART" id="SM00388">
    <property type="entry name" value="HisKA"/>
    <property type="match status" value="1"/>
</dbReference>
<dbReference type="EMBL" id="AP028654">
    <property type="protein sequence ID" value="BEP27816.1"/>
    <property type="molecule type" value="Genomic_DNA"/>
</dbReference>
<dbReference type="PANTHER" id="PTHR45528">
    <property type="entry name" value="SENSOR HISTIDINE KINASE CPXA"/>
    <property type="match status" value="1"/>
</dbReference>
<dbReference type="CDD" id="cd00075">
    <property type="entry name" value="HATPase"/>
    <property type="match status" value="1"/>
</dbReference>
<dbReference type="InterPro" id="IPR004358">
    <property type="entry name" value="Sig_transdc_His_kin-like_C"/>
</dbReference>
<dbReference type="CDD" id="cd06225">
    <property type="entry name" value="HAMP"/>
    <property type="match status" value="1"/>
</dbReference>
<dbReference type="InterPro" id="IPR036890">
    <property type="entry name" value="HATPase_C_sf"/>
</dbReference>
<dbReference type="FunFam" id="1.10.287.130:FF:000001">
    <property type="entry name" value="Two-component sensor histidine kinase"/>
    <property type="match status" value="1"/>
</dbReference>
<evidence type="ECO:0000259" key="14">
    <source>
        <dbReference type="PROSITE" id="PS50885"/>
    </source>
</evidence>
<comment type="catalytic activity">
    <reaction evidence="1">
        <text>ATP + protein L-histidine = ADP + protein N-phospho-L-histidine.</text>
        <dbReference type="EC" id="2.7.13.3"/>
    </reaction>
</comment>
<keyword evidence="9" id="KW-0902">Two-component regulatory system</keyword>
<keyword evidence="7" id="KW-0418">Kinase</keyword>
<dbReference type="PROSITE" id="PS50109">
    <property type="entry name" value="HIS_KIN"/>
    <property type="match status" value="1"/>
</dbReference>
<feature type="transmembrane region" description="Helical" evidence="12">
    <location>
        <begin position="88"/>
        <end position="108"/>
    </location>
</feature>
<dbReference type="Pfam" id="PF02518">
    <property type="entry name" value="HATPase_c"/>
    <property type="match status" value="1"/>
</dbReference>
<dbReference type="Proteomes" id="UP001321786">
    <property type="component" value="Chromosome"/>
</dbReference>
<protein>
    <recommendedName>
        <fullName evidence="3">histidine kinase</fullName>
        <ecNumber evidence="3">2.7.13.3</ecNumber>
    </recommendedName>
</protein>
<dbReference type="InterPro" id="IPR003661">
    <property type="entry name" value="HisK_dim/P_dom"/>
</dbReference>
<feature type="coiled-coil region" evidence="11">
    <location>
        <begin position="147"/>
        <end position="181"/>
    </location>
</feature>
<keyword evidence="5" id="KW-0808">Transferase</keyword>
<dbReference type="GO" id="GO:0000155">
    <property type="term" value="F:phosphorelay sensor kinase activity"/>
    <property type="evidence" value="ECO:0007669"/>
    <property type="project" value="InterPro"/>
</dbReference>
<dbReference type="RefSeq" id="WP_338536183.1">
    <property type="nucleotide sequence ID" value="NZ_AP028654.1"/>
</dbReference>
<reference evidence="15 16" key="1">
    <citation type="submission" date="2023-08" db="EMBL/GenBank/DDBJ databases">
        <title>Helicovermis profunda gen. nov., sp. nov., a novel mesophilic, fermentative bacterium within the Bacillota from a deep-sea hydrothermal vent chimney.</title>
        <authorList>
            <person name="Miyazaki U."/>
            <person name="Mizutani D."/>
            <person name="Hashimoto Y."/>
            <person name="Tame A."/>
            <person name="Sawayama S."/>
            <person name="Miyazaki J."/>
            <person name="Takai K."/>
            <person name="Nakagawa S."/>
        </authorList>
    </citation>
    <scope>NUCLEOTIDE SEQUENCE [LARGE SCALE GENOMIC DNA]</scope>
    <source>
        <strain evidence="15 16">S502</strain>
    </source>
</reference>
<evidence type="ECO:0000256" key="10">
    <source>
        <dbReference type="ARBA" id="ARBA00023136"/>
    </source>
</evidence>
<evidence type="ECO:0000256" key="4">
    <source>
        <dbReference type="ARBA" id="ARBA00022553"/>
    </source>
</evidence>
<name>A0AAU9EKR2_9FIRM</name>
<gene>
    <name evidence="15" type="ORF">HLPR_01470</name>
</gene>
<evidence type="ECO:0000256" key="12">
    <source>
        <dbReference type="SAM" id="Phobius"/>
    </source>
</evidence>
<dbReference type="PROSITE" id="PS50885">
    <property type="entry name" value="HAMP"/>
    <property type="match status" value="1"/>
</dbReference>
<feature type="domain" description="Histidine kinase" evidence="13">
    <location>
        <begin position="181"/>
        <end position="401"/>
    </location>
</feature>
<keyword evidence="4" id="KW-0597">Phosphoprotein</keyword>
<dbReference type="FunFam" id="3.30.565.10:FF:000006">
    <property type="entry name" value="Sensor histidine kinase WalK"/>
    <property type="match status" value="1"/>
</dbReference>
<keyword evidence="10 12" id="KW-0472">Membrane</keyword>
<evidence type="ECO:0000256" key="11">
    <source>
        <dbReference type="SAM" id="Coils"/>
    </source>
</evidence>
<dbReference type="InterPro" id="IPR005467">
    <property type="entry name" value="His_kinase_dom"/>
</dbReference>
<evidence type="ECO:0000256" key="6">
    <source>
        <dbReference type="ARBA" id="ARBA00022692"/>
    </source>
</evidence>
<dbReference type="InterPro" id="IPR003660">
    <property type="entry name" value="HAMP_dom"/>
</dbReference>
<evidence type="ECO:0000259" key="13">
    <source>
        <dbReference type="PROSITE" id="PS50109"/>
    </source>
</evidence>
<dbReference type="GO" id="GO:0005886">
    <property type="term" value="C:plasma membrane"/>
    <property type="evidence" value="ECO:0007669"/>
    <property type="project" value="TreeGrafter"/>
</dbReference>
<dbReference type="InterPro" id="IPR050398">
    <property type="entry name" value="HssS/ArlS-like"/>
</dbReference>
<evidence type="ECO:0000313" key="16">
    <source>
        <dbReference type="Proteomes" id="UP001321786"/>
    </source>
</evidence>
<dbReference type="PRINTS" id="PR00344">
    <property type="entry name" value="BCTRLSENSOR"/>
</dbReference>
<proteinExistence type="predicted"/>
<dbReference type="InterPro" id="IPR036097">
    <property type="entry name" value="HisK_dim/P_sf"/>
</dbReference>
<comment type="subcellular location">
    <subcellularLocation>
        <location evidence="2">Membrane</location>
        <topology evidence="2">Multi-pass membrane protein</topology>
    </subcellularLocation>
</comment>
<evidence type="ECO:0000256" key="8">
    <source>
        <dbReference type="ARBA" id="ARBA00022989"/>
    </source>
</evidence>
<dbReference type="EC" id="2.7.13.3" evidence="3"/>
<evidence type="ECO:0000256" key="5">
    <source>
        <dbReference type="ARBA" id="ARBA00022679"/>
    </source>
</evidence>
<dbReference type="Pfam" id="PF00672">
    <property type="entry name" value="HAMP"/>
    <property type="match status" value="1"/>
</dbReference>
<dbReference type="Pfam" id="PF00512">
    <property type="entry name" value="HisKA"/>
    <property type="match status" value="1"/>
</dbReference>
<feature type="domain" description="HAMP" evidence="14">
    <location>
        <begin position="114"/>
        <end position="166"/>
    </location>
</feature>
<dbReference type="PANTHER" id="PTHR45528:SF8">
    <property type="entry name" value="HISTIDINE KINASE"/>
    <property type="match status" value="1"/>
</dbReference>
<dbReference type="SMART" id="SM00304">
    <property type="entry name" value="HAMP"/>
    <property type="match status" value="1"/>
</dbReference>
<sequence length="406" mass="46873">MKKIKENIKMLMNKLKSIKEIFHFSIVMHMKKHVDKLECKTGDCNRNLHMRKKYARYHRFFLISPMFVLVSLIIIILANGGLISERAYPYIFLFLAFIIVKEIVSVSISRRIYNQILRPIEDLKKGFYDVSNGNYGVQIKQGHAPEIRELINAFNDMSKELESAEIEKQKYEENRKLLITNISHDLKTPITSINGFVDGILDGVANTEEKKDAYIKVIQQNARYMNRLIDDLLLYSKLDLQKLPFTWQSISISDYIREIFNELLLENEENGVIMKLTDDLSKKIILTIDPKQLTRAIRNIVNNAITYNNKDQLEINFILAKEDKSIVIKIKDNGPGMNQELVKRVFEQFYRGDNARTMDSGSSGLGLAITKEIIVNHKGTIELISELGRGTTMIIRLPLIKEASIE</sequence>
<accession>A0AAU9EKR2</accession>
<dbReference type="Gene3D" id="6.10.340.10">
    <property type="match status" value="1"/>
</dbReference>
<dbReference type="SUPFAM" id="SSF158472">
    <property type="entry name" value="HAMP domain-like"/>
    <property type="match status" value="1"/>
</dbReference>
<evidence type="ECO:0000313" key="15">
    <source>
        <dbReference type="EMBL" id="BEP27816.1"/>
    </source>
</evidence>
<evidence type="ECO:0000256" key="9">
    <source>
        <dbReference type="ARBA" id="ARBA00023012"/>
    </source>
</evidence>
<dbReference type="InterPro" id="IPR003594">
    <property type="entry name" value="HATPase_dom"/>
</dbReference>
<evidence type="ECO:0000256" key="1">
    <source>
        <dbReference type="ARBA" id="ARBA00000085"/>
    </source>
</evidence>
<keyword evidence="6 12" id="KW-0812">Transmembrane</keyword>
<dbReference type="CDD" id="cd00082">
    <property type="entry name" value="HisKA"/>
    <property type="match status" value="1"/>
</dbReference>
<dbReference type="SMART" id="SM00387">
    <property type="entry name" value="HATPase_c"/>
    <property type="match status" value="1"/>
</dbReference>
<evidence type="ECO:0000256" key="2">
    <source>
        <dbReference type="ARBA" id="ARBA00004141"/>
    </source>
</evidence>
<keyword evidence="16" id="KW-1185">Reference proteome</keyword>
<dbReference type="SUPFAM" id="SSF55874">
    <property type="entry name" value="ATPase domain of HSP90 chaperone/DNA topoisomerase II/histidine kinase"/>
    <property type="match status" value="1"/>
</dbReference>
<organism evidence="15 16">
    <name type="scientific">Helicovermis profundi</name>
    <dbReference type="NCBI Taxonomy" id="3065157"/>
    <lineage>
        <taxon>Bacteria</taxon>
        <taxon>Bacillati</taxon>
        <taxon>Bacillota</taxon>
        <taxon>Clostridia</taxon>
        <taxon>Helicovermis</taxon>
    </lineage>
</organism>
<dbReference type="Gene3D" id="1.10.287.130">
    <property type="match status" value="1"/>
</dbReference>
<evidence type="ECO:0000256" key="3">
    <source>
        <dbReference type="ARBA" id="ARBA00012438"/>
    </source>
</evidence>
<keyword evidence="11" id="KW-0175">Coiled coil</keyword>
<dbReference type="KEGG" id="hprf:HLPR_01470"/>
<keyword evidence="8 12" id="KW-1133">Transmembrane helix</keyword>
<dbReference type="AlphaFoldDB" id="A0AAU9EKR2"/>
<dbReference type="Gene3D" id="3.30.565.10">
    <property type="entry name" value="Histidine kinase-like ATPase, C-terminal domain"/>
    <property type="match status" value="1"/>
</dbReference>
<dbReference type="SUPFAM" id="SSF47384">
    <property type="entry name" value="Homodimeric domain of signal transducing histidine kinase"/>
    <property type="match status" value="1"/>
</dbReference>
<feature type="transmembrane region" description="Helical" evidence="12">
    <location>
        <begin position="60"/>
        <end position="82"/>
    </location>
</feature>
<evidence type="ECO:0000256" key="7">
    <source>
        <dbReference type="ARBA" id="ARBA00022777"/>
    </source>
</evidence>